<gene>
    <name evidence="2" type="ORF">M437DRAFT_64072</name>
</gene>
<dbReference type="GeneID" id="63917725"/>
<feature type="compositionally biased region" description="Polar residues" evidence="1">
    <location>
        <begin position="205"/>
        <end position="215"/>
    </location>
</feature>
<keyword evidence="3" id="KW-1185">Reference proteome</keyword>
<feature type="region of interest" description="Disordered" evidence="1">
    <location>
        <begin position="196"/>
        <end position="241"/>
    </location>
</feature>
<feature type="compositionally biased region" description="Low complexity" evidence="1">
    <location>
        <begin position="396"/>
        <end position="418"/>
    </location>
</feature>
<proteinExistence type="predicted"/>
<dbReference type="Proteomes" id="UP000030672">
    <property type="component" value="Unassembled WGS sequence"/>
</dbReference>
<dbReference type="EMBL" id="KL584827">
    <property type="protein sequence ID" value="KEQ65467.1"/>
    <property type="molecule type" value="Genomic_DNA"/>
</dbReference>
<sequence length="627" mass="68617">MEQTRRVNRGLRYLCLDQYKDSSPELVTANIIKLRLLQSFDLGVVHLPAHPGFPHDGAVRIPQDPSEPVRLIWFDFVVLLEDKIDTATRYGTRTMTQVGDSSSPAFYIVIFPDSPGYMAIVPHAVAWRERESDSFDIIGTGITGPYFPYLMPEHLIPLALQRISLIPWGSLYINPGTDVVLSRWFPVMTESPRDSPIVPLRSAAPSLQSVSSNSAGKKRRREPDSEKDFARPAPALRETQSHATVPSFDISDLGIDADWTEQGLFGFDWPPLDQPVLSVPPGTATESLQGVSIAGQQPLEPIYRASSQFDVPSSGAGIAGEELGWMGYDLPEMWLAGFKGTGEEVQWGGDLAEVLPATQAGPAIAVDARQSKPAAALRAIAPAPLIVEAGPSDVSPAAAAAASPSNPHHSSPAVVPSSEADNTGSELEDDDEADAPPRRLIELHPEHPWCNHIYLPPSTQDVLTQLLAPDAVCLPVITNPSDTIDGKPMPLSVLSIAHPCLHVLSSRSSPDTFFLLPSRWVDFFHCSLTQLLNSTQGESKRSALRGANKIMTENPTVSDAFNRYGIEGTVGAAALSWGLWDEWIREFKRKTPRGMTREEDRNACCSVREVLQVQVDWSMRMFADIRM</sequence>
<accession>A0A074W6C1</accession>
<feature type="compositionally biased region" description="Basic and acidic residues" evidence="1">
    <location>
        <begin position="221"/>
        <end position="230"/>
    </location>
</feature>
<evidence type="ECO:0000313" key="3">
    <source>
        <dbReference type="Proteomes" id="UP000030672"/>
    </source>
</evidence>
<dbReference type="AlphaFoldDB" id="A0A074W6C1"/>
<reference evidence="2 3" key="1">
    <citation type="journal article" date="2014" name="BMC Genomics">
        <title>Genome sequencing of four Aureobasidium pullulans varieties: biotechnological potential, stress tolerance, and description of new species.</title>
        <authorList>
            <person name="Gostin Ar C."/>
            <person name="Ohm R.A."/>
            <person name="Kogej T."/>
            <person name="Sonjak S."/>
            <person name="Turk M."/>
            <person name="Zajc J."/>
            <person name="Zalar P."/>
            <person name="Grube M."/>
            <person name="Sun H."/>
            <person name="Han J."/>
            <person name="Sharma A."/>
            <person name="Chiniquy J."/>
            <person name="Ngan C.Y."/>
            <person name="Lipzen A."/>
            <person name="Barry K."/>
            <person name="Grigoriev I.V."/>
            <person name="Gunde-Cimerman N."/>
        </authorList>
    </citation>
    <scope>NUCLEOTIDE SEQUENCE [LARGE SCALE GENOMIC DNA]</scope>
    <source>
        <strain evidence="2 3">CBS 110374</strain>
    </source>
</reference>
<dbReference type="RefSeq" id="XP_040882490.1">
    <property type="nucleotide sequence ID" value="XM_041024352.1"/>
</dbReference>
<evidence type="ECO:0000313" key="2">
    <source>
        <dbReference type="EMBL" id="KEQ65467.1"/>
    </source>
</evidence>
<dbReference type="HOGENOM" id="CLU_445472_0_0_1"/>
<organism evidence="2 3">
    <name type="scientific">Aureobasidium melanogenum (strain CBS 110374)</name>
    <name type="common">Aureobasidium pullulans var. melanogenum</name>
    <dbReference type="NCBI Taxonomy" id="1043003"/>
    <lineage>
        <taxon>Eukaryota</taxon>
        <taxon>Fungi</taxon>
        <taxon>Dikarya</taxon>
        <taxon>Ascomycota</taxon>
        <taxon>Pezizomycotina</taxon>
        <taxon>Dothideomycetes</taxon>
        <taxon>Dothideomycetidae</taxon>
        <taxon>Dothideales</taxon>
        <taxon>Saccotheciaceae</taxon>
        <taxon>Aureobasidium</taxon>
    </lineage>
</organism>
<name>A0A074W6C1_AURM1</name>
<evidence type="ECO:0000256" key="1">
    <source>
        <dbReference type="SAM" id="MobiDB-lite"/>
    </source>
</evidence>
<protein>
    <submittedName>
        <fullName evidence="2">Uncharacterized protein</fullName>
    </submittedName>
</protein>
<feature type="region of interest" description="Disordered" evidence="1">
    <location>
        <begin position="396"/>
        <end position="434"/>
    </location>
</feature>